<dbReference type="CDD" id="cd03214">
    <property type="entry name" value="ABC_Iron-Siderophores_B12_Hemin"/>
    <property type="match status" value="1"/>
</dbReference>
<evidence type="ECO:0000256" key="2">
    <source>
        <dbReference type="ARBA" id="ARBA00005417"/>
    </source>
</evidence>
<keyword evidence="7 12" id="KW-0067">ATP-binding</keyword>
<keyword evidence="5" id="KW-0410">Iron transport</keyword>
<evidence type="ECO:0000256" key="3">
    <source>
        <dbReference type="ARBA" id="ARBA00022448"/>
    </source>
</evidence>
<evidence type="ECO:0000256" key="5">
    <source>
        <dbReference type="ARBA" id="ARBA00022496"/>
    </source>
</evidence>
<reference evidence="12 13" key="1">
    <citation type="submission" date="2018-11" db="EMBL/GenBank/DDBJ databases">
        <title>Mesobaculum littorinae gen. nov., sp. nov., isolated from Littorina scabra that represents a novel genus of the order Rhodobacteraceae.</title>
        <authorList>
            <person name="Li F."/>
        </authorList>
    </citation>
    <scope>NUCLEOTIDE SEQUENCE [LARGE SCALE GENOMIC DNA]</scope>
    <source>
        <strain evidence="12 13">M0103</strain>
    </source>
</reference>
<keyword evidence="13" id="KW-1185">Reference proteome</keyword>
<dbReference type="GO" id="GO:0006826">
    <property type="term" value="P:iron ion transport"/>
    <property type="evidence" value="ECO:0007669"/>
    <property type="project" value="UniProtKB-KW"/>
</dbReference>
<evidence type="ECO:0000259" key="11">
    <source>
        <dbReference type="PROSITE" id="PS50893"/>
    </source>
</evidence>
<dbReference type="PROSITE" id="PS50893">
    <property type="entry name" value="ABC_TRANSPORTER_2"/>
    <property type="match status" value="1"/>
</dbReference>
<evidence type="ECO:0000313" key="13">
    <source>
        <dbReference type="Proteomes" id="UP000285908"/>
    </source>
</evidence>
<comment type="caution">
    <text evidence="12">The sequence shown here is derived from an EMBL/GenBank/DDBJ whole genome shotgun (WGS) entry which is preliminary data.</text>
</comment>
<feature type="domain" description="ABC transporter" evidence="11">
    <location>
        <begin position="14"/>
        <end position="250"/>
    </location>
</feature>
<evidence type="ECO:0000256" key="10">
    <source>
        <dbReference type="ARBA" id="ARBA00023136"/>
    </source>
</evidence>
<keyword evidence="4" id="KW-1003">Cell membrane</keyword>
<organism evidence="12 13">
    <name type="scientific">Mesobaculum littorinae</name>
    <dbReference type="NCBI Taxonomy" id="2486419"/>
    <lineage>
        <taxon>Bacteria</taxon>
        <taxon>Pseudomonadati</taxon>
        <taxon>Pseudomonadota</taxon>
        <taxon>Alphaproteobacteria</taxon>
        <taxon>Rhodobacterales</taxon>
        <taxon>Roseobacteraceae</taxon>
        <taxon>Mesobaculum</taxon>
    </lineage>
</organism>
<dbReference type="Proteomes" id="UP000285908">
    <property type="component" value="Unassembled WGS sequence"/>
</dbReference>
<sequence>MSQPLQCAPVRPLLRTDSLSCRLGRALILSDVSARFAAGRFTALVGANGSGKSTLLRCLMGIVAPETGGVLLDDRPVAGMRRRDLARRMSYLPQANVCPDHMTVGELVELAGFGRTGLFGAVSGADRETFRHALQTVGLEGAERQRVSQLSGGQRQRAFIAMVLAQDTPLLLMDEPVNHLDLRYQYAVLDLVRSLVTDHGKTLVMVLHDLNLALAYADDVVLLKEGRVLAQGPAREVLDAPRVAEGFGIETRMRKIAGRIVCLPRGARMVDLP</sequence>
<keyword evidence="10" id="KW-0472">Membrane</keyword>
<evidence type="ECO:0000256" key="9">
    <source>
        <dbReference type="ARBA" id="ARBA00023065"/>
    </source>
</evidence>
<evidence type="ECO:0000256" key="8">
    <source>
        <dbReference type="ARBA" id="ARBA00023004"/>
    </source>
</evidence>
<dbReference type="InterPro" id="IPR003439">
    <property type="entry name" value="ABC_transporter-like_ATP-bd"/>
</dbReference>
<name>A0A438AGE1_9RHOB</name>
<dbReference type="SUPFAM" id="SSF52540">
    <property type="entry name" value="P-loop containing nucleoside triphosphate hydrolases"/>
    <property type="match status" value="1"/>
</dbReference>
<dbReference type="GO" id="GO:0016887">
    <property type="term" value="F:ATP hydrolysis activity"/>
    <property type="evidence" value="ECO:0007669"/>
    <property type="project" value="InterPro"/>
</dbReference>
<keyword evidence="9" id="KW-0406">Ion transport</keyword>
<dbReference type="InterPro" id="IPR027417">
    <property type="entry name" value="P-loop_NTPase"/>
</dbReference>
<proteinExistence type="inferred from homology"/>
<comment type="similarity">
    <text evidence="2">Belongs to the ABC transporter superfamily.</text>
</comment>
<dbReference type="AlphaFoldDB" id="A0A438AGE1"/>
<dbReference type="PANTHER" id="PTHR42771">
    <property type="entry name" value="IRON(3+)-HYDROXAMATE IMPORT ATP-BINDING PROTEIN FHUC"/>
    <property type="match status" value="1"/>
</dbReference>
<keyword evidence="3" id="KW-0813">Transport</keyword>
<dbReference type="PROSITE" id="PS00211">
    <property type="entry name" value="ABC_TRANSPORTER_1"/>
    <property type="match status" value="1"/>
</dbReference>
<dbReference type="OrthoDB" id="9805601at2"/>
<dbReference type="PANTHER" id="PTHR42771:SF2">
    <property type="entry name" value="IRON(3+)-HYDROXAMATE IMPORT ATP-BINDING PROTEIN FHUC"/>
    <property type="match status" value="1"/>
</dbReference>
<dbReference type="SMART" id="SM00382">
    <property type="entry name" value="AAA"/>
    <property type="match status" value="1"/>
</dbReference>
<dbReference type="GO" id="GO:0005524">
    <property type="term" value="F:ATP binding"/>
    <property type="evidence" value="ECO:0007669"/>
    <property type="project" value="UniProtKB-KW"/>
</dbReference>
<comment type="subcellular location">
    <subcellularLocation>
        <location evidence="1">Cell membrane</location>
        <topology evidence="1">Peripheral membrane protein</topology>
    </subcellularLocation>
</comment>
<gene>
    <name evidence="12" type="ORF">EKE94_13995</name>
</gene>
<evidence type="ECO:0000256" key="4">
    <source>
        <dbReference type="ARBA" id="ARBA00022475"/>
    </source>
</evidence>
<keyword evidence="8" id="KW-0408">Iron</keyword>
<dbReference type="Pfam" id="PF00005">
    <property type="entry name" value="ABC_tran"/>
    <property type="match status" value="1"/>
</dbReference>
<evidence type="ECO:0000256" key="7">
    <source>
        <dbReference type="ARBA" id="ARBA00022840"/>
    </source>
</evidence>
<protein>
    <submittedName>
        <fullName evidence="12">ABC transporter ATP-binding protein</fullName>
    </submittedName>
</protein>
<dbReference type="EMBL" id="RQXX01000004">
    <property type="protein sequence ID" value="RVV97637.1"/>
    <property type="molecule type" value="Genomic_DNA"/>
</dbReference>
<accession>A0A438AGE1</accession>
<evidence type="ECO:0000256" key="6">
    <source>
        <dbReference type="ARBA" id="ARBA00022741"/>
    </source>
</evidence>
<dbReference type="InterPro" id="IPR017871">
    <property type="entry name" value="ABC_transporter-like_CS"/>
</dbReference>
<keyword evidence="6" id="KW-0547">Nucleotide-binding</keyword>
<evidence type="ECO:0000313" key="12">
    <source>
        <dbReference type="EMBL" id="RVV97637.1"/>
    </source>
</evidence>
<evidence type="ECO:0000256" key="1">
    <source>
        <dbReference type="ARBA" id="ARBA00004202"/>
    </source>
</evidence>
<dbReference type="GO" id="GO:0005886">
    <property type="term" value="C:plasma membrane"/>
    <property type="evidence" value="ECO:0007669"/>
    <property type="project" value="UniProtKB-SubCell"/>
</dbReference>
<dbReference type="FunFam" id="3.40.50.300:FF:000134">
    <property type="entry name" value="Iron-enterobactin ABC transporter ATP-binding protein"/>
    <property type="match status" value="1"/>
</dbReference>
<dbReference type="InterPro" id="IPR051535">
    <property type="entry name" value="Siderophore_ABC-ATPase"/>
</dbReference>
<dbReference type="Gene3D" id="3.40.50.300">
    <property type="entry name" value="P-loop containing nucleotide triphosphate hydrolases"/>
    <property type="match status" value="1"/>
</dbReference>
<dbReference type="InterPro" id="IPR003593">
    <property type="entry name" value="AAA+_ATPase"/>
</dbReference>